<organism evidence="10 11">
    <name type="scientific">Carnegiea gigantea</name>
    <dbReference type="NCBI Taxonomy" id="171969"/>
    <lineage>
        <taxon>Eukaryota</taxon>
        <taxon>Viridiplantae</taxon>
        <taxon>Streptophyta</taxon>
        <taxon>Embryophyta</taxon>
        <taxon>Tracheophyta</taxon>
        <taxon>Spermatophyta</taxon>
        <taxon>Magnoliopsida</taxon>
        <taxon>eudicotyledons</taxon>
        <taxon>Gunneridae</taxon>
        <taxon>Pentapetalae</taxon>
        <taxon>Caryophyllales</taxon>
        <taxon>Cactineae</taxon>
        <taxon>Cactaceae</taxon>
        <taxon>Cactoideae</taxon>
        <taxon>Echinocereeae</taxon>
        <taxon>Carnegiea</taxon>
    </lineage>
</organism>
<name>A0A9Q1QPH7_9CARY</name>
<evidence type="ECO:0000259" key="9">
    <source>
        <dbReference type="SMART" id="SM00856"/>
    </source>
</evidence>
<feature type="compositionally biased region" description="Low complexity" evidence="7">
    <location>
        <begin position="44"/>
        <end position="53"/>
    </location>
</feature>
<dbReference type="EMBL" id="JAKOGI010000022">
    <property type="protein sequence ID" value="KAJ8449369.1"/>
    <property type="molecule type" value="Genomic_DNA"/>
</dbReference>
<keyword evidence="3" id="KW-0964">Secreted</keyword>
<evidence type="ECO:0000256" key="6">
    <source>
        <dbReference type="ARBA" id="ARBA00038471"/>
    </source>
</evidence>
<comment type="caution">
    <text evidence="10">The sequence shown here is derived from an EMBL/GenBank/DDBJ whole genome shotgun (WGS) entry which is preliminary data.</text>
</comment>
<feature type="compositionally biased region" description="Basic residues" evidence="7">
    <location>
        <begin position="29"/>
        <end position="43"/>
    </location>
</feature>
<dbReference type="InterPro" id="IPR051955">
    <property type="entry name" value="PME_Inhibitor"/>
</dbReference>
<feature type="chain" id="PRO_5040146422" description="Pectinesterase inhibitor domain-containing protein" evidence="8">
    <location>
        <begin position="28"/>
        <end position="405"/>
    </location>
</feature>
<accession>A0A9Q1QPH7</accession>
<evidence type="ECO:0000256" key="8">
    <source>
        <dbReference type="SAM" id="SignalP"/>
    </source>
</evidence>
<dbReference type="GO" id="GO:0048046">
    <property type="term" value="C:apoplast"/>
    <property type="evidence" value="ECO:0007669"/>
    <property type="project" value="UniProtKB-SubCell"/>
</dbReference>
<evidence type="ECO:0000256" key="1">
    <source>
        <dbReference type="ARBA" id="ARBA00004271"/>
    </source>
</evidence>
<comment type="similarity">
    <text evidence="6">Belongs to the PMEI family.</text>
</comment>
<evidence type="ECO:0000256" key="3">
    <source>
        <dbReference type="ARBA" id="ARBA00022525"/>
    </source>
</evidence>
<dbReference type="Pfam" id="PF04043">
    <property type="entry name" value="PMEI"/>
    <property type="match status" value="2"/>
</dbReference>
<feature type="signal peptide" evidence="8">
    <location>
        <begin position="1"/>
        <end position="27"/>
    </location>
</feature>
<reference evidence="10" key="1">
    <citation type="submission" date="2022-04" db="EMBL/GenBank/DDBJ databases">
        <title>Carnegiea gigantea Genome sequencing and assembly v2.</title>
        <authorList>
            <person name="Copetti D."/>
            <person name="Sanderson M.J."/>
            <person name="Burquez A."/>
            <person name="Wojciechowski M.F."/>
        </authorList>
    </citation>
    <scope>NUCLEOTIDE SEQUENCE</scope>
    <source>
        <strain evidence="10">SGP5-SGP5p</strain>
        <tissue evidence="10">Aerial part</tissue>
    </source>
</reference>
<sequence>MATPPQPLLLLLLLLVSVLSLVSTSTANPHHHHHLHHPHHHPNHSTAKANATATAAANSTTTSFIWESCKATQYPQLCYHCLSGFANEIKRSERQLALTALAVSLARARSTAAFVHKLKGGKRVQISHRELEAVKDCIDTMGDSVDQLSRSIKELGQMGQHSNGEDFMWHVSNVQTWVSAALTNENTCVDGLNEHPSKGGKVRSAIKMRVNSVAQVTTSHTHPTSASSSTTNTSYIKQCCSTTTYPDLCYSTLAAYAPEIQTNPRLLSTKSLSVALTAAQSASKTIARLSRLGHRLRPKEAAALSECTIAVAHSEIQLQRSLEEVGGPRGSEEPEMVVSDVETWTSAALTYEDACMEEFAPKEMKGNVKIIVRREIWKLGQLTSNALALVHHVLAKELTKKKAHH</sequence>
<feature type="domain" description="Pectinesterase inhibitor" evidence="9">
    <location>
        <begin position="60"/>
        <end position="223"/>
    </location>
</feature>
<dbReference type="SMART" id="SM00856">
    <property type="entry name" value="PMEI"/>
    <property type="match status" value="2"/>
</dbReference>
<evidence type="ECO:0000256" key="2">
    <source>
        <dbReference type="ARBA" id="ARBA00022523"/>
    </source>
</evidence>
<proteinExistence type="inferred from homology"/>
<dbReference type="OrthoDB" id="1430376at2759"/>
<keyword evidence="2" id="KW-0052">Apoplast</keyword>
<dbReference type="PANTHER" id="PTHR31080:SF207">
    <property type="entry name" value="PECTINESTERASE INHIBITOR 9"/>
    <property type="match status" value="1"/>
</dbReference>
<dbReference type="SUPFAM" id="SSF101148">
    <property type="entry name" value="Plant invertase/pectin methylesterase inhibitor"/>
    <property type="match status" value="2"/>
</dbReference>
<dbReference type="Gene3D" id="1.20.140.40">
    <property type="entry name" value="Invertase/pectin methylesterase inhibitor family protein"/>
    <property type="match status" value="2"/>
</dbReference>
<evidence type="ECO:0000256" key="4">
    <source>
        <dbReference type="ARBA" id="ARBA00022729"/>
    </source>
</evidence>
<evidence type="ECO:0000313" key="10">
    <source>
        <dbReference type="EMBL" id="KAJ8449369.1"/>
    </source>
</evidence>
<dbReference type="Proteomes" id="UP001153076">
    <property type="component" value="Unassembled WGS sequence"/>
</dbReference>
<evidence type="ECO:0000256" key="5">
    <source>
        <dbReference type="ARBA" id="ARBA00023157"/>
    </source>
</evidence>
<feature type="region of interest" description="Disordered" evidence="7">
    <location>
        <begin position="27"/>
        <end position="53"/>
    </location>
</feature>
<gene>
    <name evidence="10" type="ORF">Cgig2_002501</name>
</gene>
<evidence type="ECO:0000313" key="11">
    <source>
        <dbReference type="Proteomes" id="UP001153076"/>
    </source>
</evidence>
<protein>
    <recommendedName>
        <fullName evidence="9">Pectinesterase inhibitor domain-containing protein</fullName>
    </recommendedName>
</protein>
<keyword evidence="11" id="KW-1185">Reference proteome</keyword>
<dbReference type="GO" id="GO:0004857">
    <property type="term" value="F:enzyme inhibitor activity"/>
    <property type="evidence" value="ECO:0007669"/>
    <property type="project" value="InterPro"/>
</dbReference>
<dbReference type="AlphaFoldDB" id="A0A9Q1QPH7"/>
<keyword evidence="5" id="KW-1015">Disulfide bond</keyword>
<dbReference type="PANTHER" id="PTHR31080">
    <property type="entry name" value="PECTINESTERASE INHIBITOR-LIKE"/>
    <property type="match status" value="1"/>
</dbReference>
<dbReference type="InterPro" id="IPR006501">
    <property type="entry name" value="Pectinesterase_inhib_dom"/>
</dbReference>
<evidence type="ECO:0000256" key="7">
    <source>
        <dbReference type="SAM" id="MobiDB-lite"/>
    </source>
</evidence>
<comment type="subcellular location">
    <subcellularLocation>
        <location evidence="1">Secreted</location>
        <location evidence="1">Extracellular space</location>
        <location evidence="1">Apoplast</location>
    </subcellularLocation>
</comment>
<dbReference type="CDD" id="cd15798">
    <property type="entry name" value="PMEI-like_3"/>
    <property type="match status" value="2"/>
</dbReference>
<dbReference type="NCBIfam" id="TIGR01614">
    <property type="entry name" value="PME_inhib"/>
    <property type="match status" value="2"/>
</dbReference>
<dbReference type="FunFam" id="1.20.140.40:FF:000006">
    <property type="entry name" value="Pectinesterase inhibitor 3"/>
    <property type="match status" value="1"/>
</dbReference>
<feature type="domain" description="Pectinesterase inhibitor" evidence="9">
    <location>
        <begin position="231"/>
        <end position="389"/>
    </location>
</feature>
<keyword evidence="4 8" id="KW-0732">Signal</keyword>
<dbReference type="InterPro" id="IPR035513">
    <property type="entry name" value="Invertase/methylesterase_inhib"/>
</dbReference>